<feature type="region of interest" description="Disordered" evidence="5">
    <location>
        <begin position="404"/>
        <end position="488"/>
    </location>
</feature>
<dbReference type="InterPro" id="IPR027417">
    <property type="entry name" value="P-loop_NTPase"/>
</dbReference>
<dbReference type="SUPFAM" id="SSF53254">
    <property type="entry name" value="Phosphoglycerate mutase-like"/>
    <property type="match status" value="1"/>
</dbReference>
<evidence type="ECO:0000259" key="6">
    <source>
        <dbReference type="Pfam" id="PF01591"/>
    </source>
</evidence>
<dbReference type="STRING" id="33097.A0A150GDY7"/>
<sequence>MASSALLYWGGFGTACAYDKASLRGVEARSRALNAALDDLMDWLRSDLGQVAVFDATNTTQARRELLRSKFHNVWQYLFIETICSDPTVLENNYRNKMQYSPDYTGVNVDKAVSDFLARIAKYEEVYEPISDRTMHYIKLIDMVTGRGHMDINRISGYIPGKIVFFLMQVCKAGLSSARKILLTRHGESEYNQRGLIGGNSSLSERGERYARLLPEAVIARLPEEQQLSVAVWTSTLKRTIETARFLPFPKLRWKALDEINAGICDGLTYEQIGERFPEEYAARKNDKLRYRYPAGESYMDVIQRVEPVIIELEREREYVVVVAHQAVLRAVYAYFMGVAPEDIPRLAMPLHTLIELTPMPDGTMHEERFPVDIDVDMSSDYAGPAVTAAPAIALQQQVQAAATGAPPQGLAHSGSGLSDMDTRVDAAPGGRAGGCGAAGGGHSPRSSITSELEIEGAAEAAGLALPASPAGHGAEMDAARPPEPTVA</sequence>
<dbReference type="AlphaFoldDB" id="A0A150GDY7"/>
<evidence type="ECO:0000256" key="2">
    <source>
        <dbReference type="ARBA" id="ARBA00022840"/>
    </source>
</evidence>
<feature type="binding site" evidence="4">
    <location>
        <begin position="185"/>
        <end position="192"/>
    </location>
    <ligand>
        <name>substrate</name>
    </ligand>
</feature>
<dbReference type="PRINTS" id="PR00991">
    <property type="entry name" value="6PFRUCTKNASE"/>
</dbReference>
<dbReference type="Gene3D" id="3.40.50.300">
    <property type="entry name" value="P-loop containing nucleotide triphosphate hydrolases"/>
    <property type="match status" value="1"/>
</dbReference>
<dbReference type="InterPro" id="IPR003094">
    <property type="entry name" value="6Pfruct_kin"/>
</dbReference>
<keyword evidence="1" id="KW-0547">Nucleotide-binding</keyword>
<dbReference type="InterPro" id="IPR013079">
    <property type="entry name" value="6Phosfructo_kin"/>
</dbReference>
<dbReference type="GO" id="GO:0006000">
    <property type="term" value="P:fructose metabolic process"/>
    <property type="evidence" value="ECO:0007669"/>
    <property type="project" value="InterPro"/>
</dbReference>
<dbReference type="CDD" id="cd07067">
    <property type="entry name" value="HP_PGM_like"/>
    <property type="match status" value="1"/>
</dbReference>
<dbReference type="SMART" id="SM00855">
    <property type="entry name" value="PGAM"/>
    <property type="match status" value="1"/>
</dbReference>
<feature type="active site" description="Tele-phosphohistidine intermediate" evidence="3">
    <location>
        <position position="186"/>
    </location>
</feature>
<evidence type="ECO:0000313" key="8">
    <source>
        <dbReference type="Proteomes" id="UP000075714"/>
    </source>
</evidence>
<dbReference type="Pfam" id="PF01591">
    <property type="entry name" value="6PF2K"/>
    <property type="match status" value="1"/>
</dbReference>
<evidence type="ECO:0000256" key="5">
    <source>
        <dbReference type="SAM" id="MobiDB-lite"/>
    </source>
</evidence>
<dbReference type="Proteomes" id="UP000075714">
    <property type="component" value="Unassembled WGS sequence"/>
</dbReference>
<dbReference type="Pfam" id="PF00300">
    <property type="entry name" value="His_Phos_1"/>
    <property type="match status" value="1"/>
</dbReference>
<dbReference type="PANTHER" id="PTHR10606:SF44">
    <property type="entry name" value="6-PHOSPHOFRUCTO 2-KINASE_FRUCTOSE 2,6-BISPHOSPHATASE LONG FORM"/>
    <property type="match status" value="1"/>
</dbReference>
<gene>
    <name evidence="7" type="ORF">GPECTOR_30g141</name>
</gene>
<feature type="binding site" evidence="4">
    <location>
        <position position="239"/>
    </location>
    <ligand>
        <name>substrate</name>
    </ligand>
</feature>
<dbReference type="GO" id="GO:0003873">
    <property type="term" value="F:6-phosphofructo-2-kinase activity"/>
    <property type="evidence" value="ECO:0007669"/>
    <property type="project" value="InterPro"/>
</dbReference>
<dbReference type="FunFam" id="3.40.50.1240:FF:000006">
    <property type="entry name" value="6-phosphofructo-2-kinase/fructose-2, 6-bisphosphatase"/>
    <property type="match status" value="1"/>
</dbReference>
<evidence type="ECO:0000256" key="4">
    <source>
        <dbReference type="PIRSR" id="PIRSR613078-2"/>
    </source>
</evidence>
<evidence type="ECO:0000313" key="7">
    <source>
        <dbReference type="EMBL" id="KXZ48046.1"/>
    </source>
</evidence>
<name>A0A150GDY7_GONPE</name>
<feature type="domain" description="6-phosphofructo-2-kinase" evidence="6">
    <location>
        <begin position="23"/>
        <end position="170"/>
    </location>
</feature>
<dbReference type="InterPro" id="IPR029033">
    <property type="entry name" value="His_PPase_superfam"/>
</dbReference>
<dbReference type="GO" id="GO:0006003">
    <property type="term" value="P:fructose 2,6-bisphosphate metabolic process"/>
    <property type="evidence" value="ECO:0007669"/>
    <property type="project" value="InterPro"/>
</dbReference>
<comment type="caution">
    <text evidence="7">The sequence shown here is derived from an EMBL/GenBank/DDBJ whole genome shotgun (WGS) entry which is preliminary data.</text>
</comment>
<dbReference type="InterPro" id="IPR013078">
    <property type="entry name" value="His_Pase_superF_clade-1"/>
</dbReference>
<keyword evidence="2" id="KW-0067">ATP-binding</keyword>
<feature type="compositionally biased region" description="Gly residues" evidence="5">
    <location>
        <begin position="431"/>
        <end position="443"/>
    </location>
</feature>
<dbReference type="PANTHER" id="PTHR10606">
    <property type="entry name" value="6-PHOSPHOFRUCTO-2-KINASE/FRUCTOSE-2,6-BISPHOSPHATASE"/>
    <property type="match status" value="1"/>
</dbReference>
<dbReference type="PROSITE" id="PS00175">
    <property type="entry name" value="PG_MUTASE"/>
    <property type="match status" value="1"/>
</dbReference>
<dbReference type="OrthoDB" id="267323at2759"/>
<evidence type="ECO:0000256" key="1">
    <source>
        <dbReference type="ARBA" id="ARBA00022741"/>
    </source>
</evidence>
<protein>
    <recommendedName>
        <fullName evidence="6">6-phosphofructo-2-kinase domain-containing protein</fullName>
    </recommendedName>
</protein>
<dbReference type="EMBL" id="LSYV01000031">
    <property type="protein sequence ID" value="KXZ48046.1"/>
    <property type="molecule type" value="Genomic_DNA"/>
</dbReference>
<dbReference type="GO" id="GO:0005829">
    <property type="term" value="C:cytosol"/>
    <property type="evidence" value="ECO:0007669"/>
    <property type="project" value="TreeGrafter"/>
</dbReference>
<dbReference type="Gene3D" id="3.40.50.1240">
    <property type="entry name" value="Phosphoglycerate mutase-like"/>
    <property type="match status" value="1"/>
</dbReference>
<reference evidence="8" key="1">
    <citation type="journal article" date="2016" name="Nat. Commun.">
        <title>The Gonium pectorale genome demonstrates co-option of cell cycle regulation during the evolution of multicellularity.</title>
        <authorList>
            <person name="Hanschen E.R."/>
            <person name="Marriage T.N."/>
            <person name="Ferris P.J."/>
            <person name="Hamaji T."/>
            <person name="Toyoda A."/>
            <person name="Fujiyama A."/>
            <person name="Neme R."/>
            <person name="Noguchi H."/>
            <person name="Minakuchi Y."/>
            <person name="Suzuki M."/>
            <person name="Kawai-Toyooka H."/>
            <person name="Smith D.R."/>
            <person name="Sparks H."/>
            <person name="Anderson J."/>
            <person name="Bakaric R."/>
            <person name="Luria V."/>
            <person name="Karger A."/>
            <person name="Kirschner M.W."/>
            <person name="Durand P.M."/>
            <person name="Michod R.E."/>
            <person name="Nozaki H."/>
            <person name="Olson B.J."/>
        </authorList>
    </citation>
    <scope>NUCLEOTIDE SEQUENCE [LARGE SCALE GENOMIC DNA]</scope>
    <source>
        <strain evidence="8">NIES-2863</strain>
    </source>
</reference>
<feature type="compositionally biased region" description="Low complexity" evidence="5">
    <location>
        <begin position="456"/>
        <end position="474"/>
    </location>
</feature>
<dbReference type="InterPro" id="IPR001345">
    <property type="entry name" value="PG/BPGM_mutase_AS"/>
</dbReference>
<accession>A0A150GDY7</accession>
<keyword evidence="8" id="KW-1185">Reference proteome</keyword>
<dbReference type="SUPFAM" id="SSF52540">
    <property type="entry name" value="P-loop containing nucleoside triphosphate hydrolases"/>
    <property type="match status" value="1"/>
</dbReference>
<feature type="active site" description="Proton donor/acceptor" evidence="3">
    <location>
        <position position="259"/>
    </location>
</feature>
<organism evidence="7 8">
    <name type="scientific">Gonium pectorale</name>
    <name type="common">Green alga</name>
    <dbReference type="NCBI Taxonomy" id="33097"/>
    <lineage>
        <taxon>Eukaryota</taxon>
        <taxon>Viridiplantae</taxon>
        <taxon>Chlorophyta</taxon>
        <taxon>core chlorophytes</taxon>
        <taxon>Chlorophyceae</taxon>
        <taxon>CS clade</taxon>
        <taxon>Chlamydomonadales</taxon>
        <taxon>Volvocaceae</taxon>
        <taxon>Gonium</taxon>
    </lineage>
</organism>
<dbReference type="GO" id="GO:0005524">
    <property type="term" value="F:ATP binding"/>
    <property type="evidence" value="ECO:0007669"/>
    <property type="project" value="UniProtKB-KW"/>
</dbReference>
<evidence type="ECO:0000256" key="3">
    <source>
        <dbReference type="PIRSR" id="PIRSR613078-1"/>
    </source>
</evidence>
<dbReference type="GO" id="GO:0004331">
    <property type="term" value="F:fructose-2,6-bisphosphate 2-phosphatase activity"/>
    <property type="evidence" value="ECO:0007669"/>
    <property type="project" value="TreeGrafter"/>
</dbReference>
<proteinExistence type="predicted"/>